<evidence type="ECO:0000313" key="4">
    <source>
        <dbReference type="EMBL" id="MFA9476718.1"/>
    </source>
</evidence>
<dbReference type="RefSeq" id="WP_425343647.1">
    <property type="nucleotide sequence ID" value="NZ_JBGUBD010000001.1"/>
</dbReference>
<keyword evidence="2" id="KW-0732">Signal</keyword>
<keyword evidence="5" id="KW-1185">Reference proteome</keyword>
<dbReference type="Gene3D" id="3.30.910.20">
    <property type="entry name" value="Skp domain"/>
    <property type="match status" value="1"/>
</dbReference>
<gene>
    <name evidence="4" type="ORF">ACERK3_00285</name>
</gene>
<dbReference type="SMART" id="SM00935">
    <property type="entry name" value="OmpH"/>
    <property type="match status" value="1"/>
</dbReference>
<sequence>MPYDSARRRGVPTGIAGPAVIEHASAFAFRNQIYLTPCLERSMRLSRLTVSIFALAFVLVGIAGVVTANNALRADPTAIAVVNIEHAFNELREKVAVENEIRSRGEQLGQEEQQRRQQIRQLREDLDVLAAGTSAYRQKEEELGRAVIELQTWTQFQQQRLAREHVLQTERLYRKMNDAIAELAQDEGYDAVLFREGEINFQAEQPQELVAQIQMRKVLYASDNIDITQQLIQRMNNAYEAQ</sequence>
<accession>A0ABV4U1H7</accession>
<evidence type="ECO:0000313" key="5">
    <source>
        <dbReference type="Proteomes" id="UP001575105"/>
    </source>
</evidence>
<organism evidence="4 5">
    <name type="scientific">Natronomicrosphaera hydrolytica</name>
    <dbReference type="NCBI Taxonomy" id="3242702"/>
    <lineage>
        <taxon>Bacteria</taxon>
        <taxon>Pseudomonadati</taxon>
        <taxon>Planctomycetota</taxon>
        <taxon>Phycisphaerae</taxon>
        <taxon>Phycisphaerales</taxon>
        <taxon>Phycisphaeraceae</taxon>
        <taxon>Natronomicrosphaera</taxon>
    </lineage>
</organism>
<evidence type="ECO:0000256" key="2">
    <source>
        <dbReference type="ARBA" id="ARBA00022729"/>
    </source>
</evidence>
<name>A0ABV4U1H7_9BACT</name>
<dbReference type="Pfam" id="PF03938">
    <property type="entry name" value="OmpH"/>
    <property type="match status" value="1"/>
</dbReference>
<comment type="caution">
    <text evidence="4">The sequence shown here is derived from an EMBL/GenBank/DDBJ whole genome shotgun (WGS) entry which is preliminary data.</text>
</comment>
<protein>
    <submittedName>
        <fullName evidence="4">OmpH family outer membrane protein</fullName>
    </submittedName>
</protein>
<evidence type="ECO:0000256" key="1">
    <source>
        <dbReference type="ARBA" id="ARBA00009091"/>
    </source>
</evidence>
<reference evidence="4 5" key="1">
    <citation type="submission" date="2024-08" db="EMBL/GenBank/DDBJ databases">
        <title>Whole-genome sequencing of halo(alkali)philic microorganisms from hypersaline lakes.</title>
        <authorList>
            <person name="Sorokin D.Y."/>
            <person name="Merkel A.Y."/>
            <person name="Messina E."/>
            <person name="Yakimov M."/>
        </authorList>
    </citation>
    <scope>NUCLEOTIDE SEQUENCE [LARGE SCALE GENOMIC DNA]</scope>
    <source>
        <strain evidence="4 5">AB-hyl4</strain>
    </source>
</reference>
<dbReference type="Proteomes" id="UP001575105">
    <property type="component" value="Unassembled WGS sequence"/>
</dbReference>
<dbReference type="InterPro" id="IPR005632">
    <property type="entry name" value="Chaperone_Skp"/>
</dbReference>
<keyword evidence="3" id="KW-1133">Transmembrane helix</keyword>
<keyword evidence="3" id="KW-0812">Transmembrane</keyword>
<keyword evidence="3" id="KW-0472">Membrane</keyword>
<dbReference type="SUPFAM" id="SSF111384">
    <property type="entry name" value="OmpH-like"/>
    <property type="match status" value="1"/>
</dbReference>
<feature type="transmembrane region" description="Helical" evidence="3">
    <location>
        <begin position="48"/>
        <end position="68"/>
    </location>
</feature>
<proteinExistence type="inferred from homology"/>
<dbReference type="InterPro" id="IPR024930">
    <property type="entry name" value="Skp_dom_sf"/>
</dbReference>
<comment type="similarity">
    <text evidence="1">Belongs to the Skp family.</text>
</comment>
<evidence type="ECO:0000256" key="3">
    <source>
        <dbReference type="SAM" id="Phobius"/>
    </source>
</evidence>
<dbReference type="PANTHER" id="PTHR35089">
    <property type="entry name" value="CHAPERONE PROTEIN SKP"/>
    <property type="match status" value="1"/>
</dbReference>
<dbReference type="PANTHER" id="PTHR35089:SF1">
    <property type="entry name" value="CHAPERONE PROTEIN SKP"/>
    <property type="match status" value="1"/>
</dbReference>
<dbReference type="EMBL" id="JBGUBD010000001">
    <property type="protein sequence ID" value="MFA9476718.1"/>
    <property type="molecule type" value="Genomic_DNA"/>
</dbReference>